<organism evidence="2 3">
    <name type="scientific">Prymnesium parvum</name>
    <name type="common">Toxic golden alga</name>
    <dbReference type="NCBI Taxonomy" id="97485"/>
    <lineage>
        <taxon>Eukaryota</taxon>
        <taxon>Haptista</taxon>
        <taxon>Haptophyta</taxon>
        <taxon>Prymnesiophyceae</taxon>
        <taxon>Prymnesiales</taxon>
        <taxon>Prymnesiaceae</taxon>
        <taxon>Prymnesium</taxon>
    </lineage>
</organism>
<dbReference type="Proteomes" id="UP001515480">
    <property type="component" value="Unassembled WGS sequence"/>
</dbReference>
<keyword evidence="3" id="KW-1185">Reference proteome</keyword>
<reference evidence="2 3" key="1">
    <citation type="journal article" date="2024" name="Science">
        <title>Giant polyketide synthase enzymes in the biosynthesis of giant marine polyether toxins.</title>
        <authorList>
            <person name="Fallon T.R."/>
            <person name="Shende V.V."/>
            <person name="Wierzbicki I.H."/>
            <person name="Pendleton A.L."/>
            <person name="Watervoot N.F."/>
            <person name="Auber R.P."/>
            <person name="Gonzalez D.J."/>
            <person name="Wisecaver J.H."/>
            <person name="Moore B.S."/>
        </authorList>
    </citation>
    <scope>NUCLEOTIDE SEQUENCE [LARGE SCALE GENOMIC DNA]</scope>
    <source>
        <strain evidence="2 3">12B1</strain>
    </source>
</reference>
<evidence type="ECO:0000256" key="1">
    <source>
        <dbReference type="SAM" id="MobiDB-lite"/>
    </source>
</evidence>
<comment type="caution">
    <text evidence="2">The sequence shown here is derived from an EMBL/GenBank/DDBJ whole genome shotgun (WGS) entry which is preliminary data.</text>
</comment>
<evidence type="ECO:0000313" key="3">
    <source>
        <dbReference type="Proteomes" id="UP001515480"/>
    </source>
</evidence>
<sequence length="464" mass="51591">MRAVRGKVPVAALCAVACAGLLATGRARRLRLPKHLVSHGQAFFEEELLSADAAAQLRNVVKRLKDFPTNVRDAGFYPALREHIGEAQPIDERGRCADPFLVPNLNQTECILPGRIDIGRHYILTGGVQGYREGVEALSSRVQSFGHYLFDLAPFPEVRTLFNDEKFVTLARRVCPEDKQHLDPFQFNVIVQLPGQTVAAHLDAPYFWGATRFQLPQWLLAAMVFSGRFESRFVDQVQVVAYLHEWERPGKGGDFVHWAEPELGLDDAVGGTVAAKESRSSPTPRSGSAIDGSKRVHAAEVYLGSSDSPALPFIDKSERNILSFEGPHDEGGWKLRANGRLLQQYSTSDLRTSIVYRARCFRGPEEAERFAGRGGPHDELIPLEDVLKVLADEMVRRGVVASVHEALRMDRRALAIAILDTFVSYPLPSYGLVPYNYCVLPRLVPRWAVSITTYALRPFCSSVS</sequence>
<evidence type="ECO:0008006" key="4">
    <source>
        <dbReference type="Google" id="ProtNLM"/>
    </source>
</evidence>
<feature type="region of interest" description="Disordered" evidence="1">
    <location>
        <begin position="272"/>
        <end position="291"/>
    </location>
</feature>
<name>A0AB34IVT9_PRYPA</name>
<gene>
    <name evidence="2" type="ORF">AB1Y20_007594</name>
</gene>
<accession>A0AB34IVT9</accession>
<dbReference type="EMBL" id="JBGBPQ010000017">
    <property type="protein sequence ID" value="KAL1507992.1"/>
    <property type="molecule type" value="Genomic_DNA"/>
</dbReference>
<protein>
    <recommendedName>
        <fullName evidence="4">Bifunctional lysine-specific demethylase and histidyl-hydroxylase</fullName>
    </recommendedName>
</protein>
<evidence type="ECO:0000313" key="2">
    <source>
        <dbReference type="EMBL" id="KAL1507992.1"/>
    </source>
</evidence>
<proteinExistence type="predicted"/>
<dbReference type="AlphaFoldDB" id="A0AB34IVT9"/>